<keyword evidence="3" id="KW-1185">Reference proteome</keyword>
<dbReference type="AlphaFoldDB" id="A0AAD1Y9I6"/>
<feature type="region of interest" description="Disordered" evidence="1">
    <location>
        <begin position="478"/>
        <end position="498"/>
    </location>
</feature>
<protein>
    <submittedName>
        <fullName evidence="2">Uncharacterized protein</fullName>
    </submittedName>
</protein>
<dbReference type="EMBL" id="CAMPGE010029519">
    <property type="protein sequence ID" value="CAI2386999.1"/>
    <property type="molecule type" value="Genomic_DNA"/>
</dbReference>
<accession>A0AAD1Y9I6</accession>
<evidence type="ECO:0000256" key="1">
    <source>
        <dbReference type="SAM" id="MobiDB-lite"/>
    </source>
</evidence>
<evidence type="ECO:0000313" key="3">
    <source>
        <dbReference type="Proteomes" id="UP001295684"/>
    </source>
</evidence>
<dbReference type="Proteomes" id="UP001295684">
    <property type="component" value="Unassembled WGS sequence"/>
</dbReference>
<gene>
    <name evidence="2" type="ORF">ECRASSUSDP1_LOCUS28625</name>
</gene>
<organism evidence="2 3">
    <name type="scientific">Euplotes crassus</name>
    <dbReference type="NCBI Taxonomy" id="5936"/>
    <lineage>
        <taxon>Eukaryota</taxon>
        <taxon>Sar</taxon>
        <taxon>Alveolata</taxon>
        <taxon>Ciliophora</taxon>
        <taxon>Intramacronucleata</taxon>
        <taxon>Spirotrichea</taxon>
        <taxon>Hypotrichia</taxon>
        <taxon>Euplotida</taxon>
        <taxon>Euplotidae</taxon>
        <taxon>Moneuplotes</taxon>
    </lineage>
</organism>
<reference evidence="2" key="1">
    <citation type="submission" date="2023-07" db="EMBL/GenBank/DDBJ databases">
        <authorList>
            <consortium name="AG Swart"/>
            <person name="Singh M."/>
            <person name="Singh A."/>
            <person name="Seah K."/>
            <person name="Emmerich C."/>
        </authorList>
    </citation>
    <scope>NUCLEOTIDE SEQUENCE</scope>
    <source>
        <strain evidence="2">DP1</strain>
    </source>
</reference>
<evidence type="ECO:0000313" key="2">
    <source>
        <dbReference type="EMBL" id="CAI2386999.1"/>
    </source>
</evidence>
<proteinExistence type="predicted"/>
<name>A0AAD1Y9I6_EUPCR</name>
<comment type="caution">
    <text evidence="2">The sequence shown here is derived from an EMBL/GenBank/DDBJ whole genome shotgun (WGS) entry which is preliminary data.</text>
</comment>
<sequence>MDSKLSLRNLKPSKYIPYAQNVCTLADIASSILSRNSINPSNNIQMSFSDFQSKKLQNSKLGLCSSDQIGNVYKNEGIVVEGIHSTTSRQGLISNNPISHWPRISRNESTSSKRYRAGIYNPLAEKPCSEFGACRSFEEESKAEEKVGYGILKGLGVCKKEAITLLKADILCVNGMIENFIIDNSSHQETQRSTQRSPLDEFLSKINSNGLIGSQYIKNEFRKIHKDSKNVDKIMKYLEFDNKDKAIESLYESLSLIEILWSLMISLETMTSLKQPTNYTEDLNSFNAKTNNFFLSKSFKEPDIQKCIQNLFQTRSSSYKNLFSSFTKRKCSPRGVSKNKPEQPSDYYNFLLTSSKIKKPSALMPLQPLSGRNSVHTVKSNGLRTSDFTTQCELISCRNEEIQDRKEECKILREKCSILDKQLSETEKIVKCYQKELSLYKHDKFEESFTSSSQVKETQNISNQINIAKIIISKKRSGRKGHKGINKKKKILHRSVNA</sequence>